<protein>
    <submittedName>
        <fullName evidence="7">Uncharacterized protein</fullName>
    </submittedName>
</protein>
<dbReference type="InterPro" id="IPR000504">
    <property type="entry name" value="RRM_dom"/>
</dbReference>
<feature type="compositionally biased region" description="Low complexity" evidence="4">
    <location>
        <begin position="150"/>
        <end position="159"/>
    </location>
</feature>
<evidence type="ECO:0000256" key="1">
    <source>
        <dbReference type="ARBA" id="ARBA00022884"/>
    </source>
</evidence>
<evidence type="ECO:0000313" key="8">
    <source>
        <dbReference type="EMBL" id="CAF1535930.1"/>
    </source>
</evidence>
<dbReference type="InterPro" id="IPR051186">
    <property type="entry name" value="RRM_HNRPC/RALY_subfam"/>
</dbReference>
<evidence type="ECO:0000313" key="9">
    <source>
        <dbReference type="EMBL" id="CAF3851988.1"/>
    </source>
</evidence>
<dbReference type="SUPFAM" id="SSF54928">
    <property type="entry name" value="RNA-binding domain, RBD"/>
    <property type="match status" value="1"/>
</dbReference>
<dbReference type="EMBL" id="CAJNOK010038123">
    <property type="protein sequence ID" value="CAF1535930.1"/>
    <property type="molecule type" value="Genomic_DNA"/>
</dbReference>
<dbReference type="SUPFAM" id="SSF57756">
    <property type="entry name" value="Retrovirus zinc finger-like domains"/>
    <property type="match status" value="1"/>
</dbReference>
<comment type="caution">
    <text evidence="7">The sequence shown here is derived from an EMBL/GenBank/DDBJ whole genome shotgun (WGS) entry which is preliminary data.</text>
</comment>
<dbReference type="GO" id="GO:0003723">
    <property type="term" value="F:RNA binding"/>
    <property type="evidence" value="ECO:0007669"/>
    <property type="project" value="UniProtKB-UniRule"/>
</dbReference>
<evidence type="ECO:0000256" key="4">
    <source>
        <dbReference type="SAM" id="MobiDB-lite"/>
    </source>
</evidence>
<dbReference type="AlphaFoldDB" id="A0A814MZH5"/>
<dbReference type="Pfam" id="PF00098">
    <property type="entry name" value="zf-CCHC"/>
    <property type="match status" value="1"/>
</dbReference>
<dbReference type="EMBL" id="CAJOBA010060411">
    <property type="protein sequence ID" value="CAF4323612.1"/>
    <property type="molecule type" value="Genomic_DNA"/>
</dbReference>
<gene>
    <name evidence="7" type="ORF">GPM918_LOCUS18031</name>
    <name evidence="8" type="ORF">OVA965_LOCUS38508</name>
    <name evidence="9" type="ORF">SRO942_LOCUS18027</name>
    <name evidence="10" type="ORF">TMI583_LOCUS39705</name>
</gene>
<feature type="domain" description="RRM" evidence="5">
    <location>
        <begin position="4"/>
        <end position="74"/>
    </location>
</feature>
<keyword evidence="11" id="KW-1185">Reference proteome</keyword>
<dbReference type="Gene3D" id="4.10.60.10">
    <property type="entry name" value="Zinc finger, CCHC-type"/>
    <property type="match status" value="1"/>
</dbReference>
<dbReference type="OrthoDB" id="1099063at2759"/>
<dbReference type="Proteomes" id="UP000681722">
    <property type="component" value="Unassembled WGS sequence"/>
</dbReference>
<accession>A0A814MZH5</accession>
<dbReference type="EMBL" id="CAJOBC010005109">
    <property type="protein sequence ID" value="CAF3851988.1"/>
    <property type="molecule type" value="Genomic_DNA"/>
</dbReference>
<dbReference type="Proteomes" id="UP000663829">
    <property type="component" value="Unassembled WGS sequence"/>
</dbReference>
<evidence type="ECO:0000256" key="3">
    <source>
        <dbReference type="PROSITE-ProRule" id="PRU00176"/>
    </source>
</evidence>
<dbReference type="SMART" id="SM00343">
    <property type="entry name" value="ZnF_C2HC"/>
    <property type="match status" value="1"/>
</dbReference>
<evidence type="ECO:0000313" key="11">
    <source>
        <dbReference type="Proteomes" id="UP000663829"/>
    </source>
</evidence>
<dbReference type="Proteomes" id="UP000682733">
    <property type="component" value="Unassembled WGS sequence"/>
</dbReference>
<name>A0A814MZH5_9BILA</name>
<dbReference type="PROSITE" id="PS50102">
    <property type="entry name" value="RRM"/>
    <property type="match status" value="1"/>
</dbReference>
<dbReference type="InterPro" id="IPR036875">
    <property type="entry name" value="Znf_CCHC_sf"/>
</dbReference>
<dbReference type="Gene3D" id="3.30.70.330">
    <property type="match status" value="1"/>
</dbReference>
<proteinExistence type="predicted"/>
<keyword evidence="1 3" id="KW-0694">RNA-binding</keyword>
<evidence type="ECO:0000313" key="10">
    <source>
        <dbReference type="EMBL" id="CAF4323612.1"/>
    </source>
</evidence>
<evidence type="ECO:0000259" key="5">
    <source>
        <dbReference type="PROSITE" id="PS50102"/>
    </source>
</evidence>
<dbReference type="Pfam" id="PF00076">
    <property type="entry name" value="RRM_1"/>
    <property type="match status" value="1"/>
</dbReference>
<evidence type="ECO:0000259" key="6">
    <source>
        <dbReference type="PROSITE" id="PS50158"/>
    </source>
</evidence>
<dbReference type="PANTHER" id="PTHR13968:SF26">
    <property type="entry name" value="RRM DOMAIN-CONTAINING PROTEIN"/>
    <property type="match status" value="1"/>
</dbReference>
<dbReference type="Proteomes" id="UP000677228">
    <property type="component" value="Unassembled WGS sequence"/>
</dbReference>
<dbReference type="PANTHER" id="PTHR13968">
    <property type="entry name" value="HETEROGENEOUS NUCLEAR RIBONUCLEOPROTEIN"/>
    <property type="match status" value="1"/>
</dbReference>
<keyword evidence="2" id="KW-0862">Zinc</keyword>
<dbReference type="GO" id="GO:0008270">
    <property type="term" value="F:zinc ion binding"/>
    <property type="evidence" value="ECO:0007669"/>
    <property type="project" value="UniProtKB-KW"/>
</dbReference>
<evidence type="ECO:0000313" key="7">
    <source>
        <dbReference type="EMBL" id="CAF1086475.1"/>
    </source>
</evidence>
<dbReference type="EMBL" id="CAJNOQ010005110">
    <property type="protein sequence ID" value="CAF1086475.1"/>
    <property type="molecule type" value="Genomic_DNA"/>
</dbReference>
<dbReference type="SMART" id="SM00360">
    <property type="entry name" value="RRM"/>
    <property type="match status" value="1"/>
</dbReference>
<dbReference type="PROSITE" id="PS50158">
    <property type="entry name" value="ZF_CCHC"/>
    <property type="match status" value="1"/>
</dbReference>
<feature type="region of interest" description="Disordered" evidence="4">
    <location>
        <begin position="112"/>
        <end position="190"/>
    </location>
</feature>
<sequence>MPSSEIFVGNLNRDVSKRDLEDIFEHYGRLIRCELKQGASRLMCQGHFDFCAAIKGENGRDHQGKAIIVEWARSSRRGPPTGSNNFRRGGGGGGGGRDLTCFNCGRTGHISRNCRSSRQGDRGYNGGEDRDRERGDRGDRDRGDRGGDRNGSSRPSPRGGYEKRRRSNSGSPEKRTRRSRSRSRSRSGSR</sequence>
<feature type="region of interest" description="Disordered" evidence="4">
    <location>
        <begin position="71"/>
        <end position="92"/>
    </location>
</feature>
<keyword evidence="2" id="KW-0479">Metal-binding</keyword>
<feature type="compositionally biased region" description="Basic residues" evidence="4">
    <location>
        <begin position="175"/>
        <end position="190"/>
    </location>
</feature>
<dbReference type="InterPro" id="IPR012677">
    <property type="entry name" value="Nucleotide-bd_a/b_plait_sf"/>
</dbReference>
<reference evidence="7" key="1">
    <citation type="submission" date="2021-02" db="EMBL/GenBank/DDBJ databases">
        <authorList>
            <person name="Nowell W R."/>
        </authorList>
    </citation>
    <scope>NUCLEOTIDE SEQUENCE</scope>
</reference>
<feature type="domain" description="CCHC-type" evidence="6">
    <location>
        <begin position="101"/>
        <end position="116"/>
    </location>
</feature>
<organism evidence="7 11">
    <name type="scientific">Didymodactylos carnosus</name>
    <dbReference type="NCBI Taxonomy" id="1234261"/>
    <lineage>
        <taxon>Eukaryota</taxon>
        <taxon>Metazoa</taxon>
        <taxon>Spiralia</taxon>
        <taxon>Gnathifera</taxon>
        <taxon>Rotifera</taxon>
        <taxon>Eurotatoria</taxon>
        <taxon>Bdelloidea</taxon>
        <taxon>Philodinida</taxon>
        <taxon>Philodinidae</taxon>
        <taxon>Didymodactylos</taxon>
    </lineage>
</organism>
<evidence type="ECO:0000256" key="2">
    <source>
        <dbReference type="PROSITE-ProRule" id="PRU00047"/>
    </source>
</evidence>
<dbReference type="InterPro" id="IPR035979">
    <property type="entry name" value="RBD_domain_sf"/>
</dbReference>
<keyword evidence="2" id="KW-0863">Zinc-finger</keyword>
<feature type="compositionally biased region" description="Basic and acidic residues" evidence="4">
    <location>
        <begin position="127"/>
        <end position="148"/>
    </location>
</feature>
<dbReference type="InterPro" id="IPR001878">
    <property type="entry name" value="Znf_CCHC"/>
</dbReference>